<gene>
    <name evidence="2" type="ORF">Geu3261_0238_001</name>
</gene>
<name>A0A0D6Q2R7_KOMEU</name>
<evidence type="ECO:0000313" key="3">
    <source>
        <dbReference type="Proteomes" id="UP000032675"/>
    </source>
</evidence>
<dbReference type="GO" id="GO:0004518">
    <property type="term" value="F:nuclease activity"/>
    <property type="evidence" value="ECO:0007669"/>
    <property type="project" value="InterPro"/>
</dbReference>
<sequence>MITGLDEVVLALSDPEIAESGGAHNQKGIEFQKNWAIVKMFSLKEQGSLDFLFLFEAVQDVAILDSSFKPTTIEVFQVKKKDRNEWTWASLTNLHVPDDPLKGPKGKSKKIKPLAGVSESPVGKLFTALAGFKHMNGSARFISNAGCDLKLAAGGNAATSLPVPLSDLPAHFTDLLQSALDSVQKTGHARSDLAHVLLEKVDIPVDDAQTYTIGIVHKFLDSVSPKHAGQARSFVESLLAKLGPLGAKTAKATTIEEMKSRHGFSSEQLNNALGDLQQTPDIDAYFNEWLQELKGSLTFWEAAQIRIAFTGIYTRKLFATPLPSDVEIAECCDIWLAANPVTTNTSLQSMFEGGVMHLGTAFPKIKKVELQAYFLLKAIEKCVDLS</sequence>
<organism evidence="2 3">
    <name type="scientific">Komagataeibacter europaeus NBRC 3261</name>
    <dbReference type="NCBI Taxonomy" id="1234669"/>
    <lineage>
        <taxon>Bacteria</taxon>
        <taxon>Pseudomonadati</taxon>
        <taxon>Pseudomonadota</taxon>
        <taxon>Alphaproteobacteria</taxon>
        <taxon>Acetobacterales</taxon>
        <taxon>Acetobacteraceae</taxon>
        <taxon>Komagataeibacter</taxon>
    </lineage>
</organism>
<proteinExistence type="predicted"/>
<accession>A0A0D6Q2R7</accession>
<comment type="caution">
    <text evidence="2">The sequence shown here is derived from an EMBL/GenBank/DDBJ whole genome shotgun (WGS) entry which is preliminary data.</text>
</comment>
<feature type="domain" description="CD-NTase associated protein 4-like DNA endonuclease" evidence="1">
    <location>
        <begin position="20"/>
        <end position="241"/>
    </location>
</feature>
<dbReference type="InterPro" id="IPR025382">
    <property type="entry name" value="Cap4-like_endonuclease_dom"/>
</dbReference>
<protein>
    <recommendedName>
        <fullName evidence="1">CD-NTase associated protein 4-like DNA endonuclease domain-containing protein</fullName>
    </recommendedName>
</protein>
<dbReference type="Proteomes" id="UP000032675">
    <property type="component" value="Unassembled WGS sequence"/>
</dbReference>
<dbReference type="RefSeq" id="WP_048852142.1">
    <property type="nucleotide sequence ID" value="NZ_BANI01000203.1"/>
</dbReference>
<dbReference type="AlphaFoldDB" id="A0A0D6Q2R7"/>
<dbReference type="EMBL" id="BANI01000203">
    <property type="protein sequence ID" value="GAN97724.1"/>
    <property type="molecule type" value="Genomic_DNA"/>
</dbReference>
<evidence type="ECO:0000259" key="1">
    <source>
        <dbReference type="Pfam" id="PF14130"/>
    </source>
</evidence>
<evidence type="ECO:0000313" key="2">
    <source>
        <dbReference type="EMBL" id="GAN97724.1"/>
    </source>
</evidence>
<reference evidence="2 3" key="1">
    <citation type="submission" date="2012-11" db="EMBL/GenBank/DDBJ databases">
        <title>Whole genome sequence of Gluconacetobacter europaeus NBRC3261.</title>
        <authorList>
            <person name="Azuma Y."/>
            <person name="Higashiura N."/>
            <person name="Hirakawa H."/>
            <person name="Matsushita K."/>
        </authorList>
    </citation>
    <scope>NUCLEOTIDE SEQUENCE [LARGE SCALE GENOMIC DNA]</scope>
    <source>
        <strain evidence="2 3">NBRC 3261</strain>
    </source>
</reference>
<dbReference type="Pfam" id="PF14130">
    <property type="entry name" value="Cap4_nuclease"/>
    <property type="match status" value="1"/>
</dbReference>